<gene>
    <name evidence="2" type="ORF">DW986_17755</name>
</gene>
<dbReference type="AlphaFoldDB" id="A0A413N5L3"/>
<evidence type="ECO:0000313" key="3">
    <source>
        <dbReference type="Proteomes" id="UP000285173"/>
    </source>
</evidence>
<feature type="transmembrane region" description="Helical" evidence="1">
    <location>
        <begin position="50"/>
        <end position="71"/>
    </location>
</feature>
<accession>A0A413N5L3</accession>
<keyword evidence="1" id="KW-1133">Transmembrane helix</keyword>
<dbReference type="EMBL" id="QSEF01000033">
    <property type="protein sequence ID" value="RGZ43828.1"/>
    <property type="molecule type" value="Genomic_DNA"/>
</dbReference>
<comment type="caution">
    <text evidence="2">The sequence shown here is derived from an EMBL/GenBank/DDBJ whole genome shotgun (WGS) entry which is preliminary data.</text>
</comment>
<keyword evidence="1" id="KW-0812">Transmembrane</keyword>
<organism evidence="2 3">
    <name type="scientific">Parabacteroides merdae</name>
    <dbReference type="NCBI Taxonomy" id="46503"/>
    <lineage>
        <taxon>Bacteria</taxon>
        <taxon>Pseudomonadati</taxon>
        <taxon>Bacteroidota</taxon>
        <taxon>Bacteroidia</taxon>
        <taxon>Bacteroidales</taxon>
        <taxon>Tannerellaceae</taxon>
        <taxon>Parabacteroides</taxon>
    </lineage>
</organism>
<feature type="transmembrane region" description="Helical" evidence="1">
    <location>
        <begin position="6"/>
        <end position="30"/>
    </location>
</feature>
<reference evidence="2 3" key="1">
    <citation type="submission" date="2018-08" db="EMBL/GenBank/DDBJ databases">
        <title>A genome reference for cultivated species of the human gut microbiota.</title>
        <authorList>
            <person name="Zou Y."/>
            <person name="Xue W."/>
            <person name="Luo G."/>
        </authorList>
    </citation>
    <scope>NUCLEOTIDE SEQUENCE [LARGE SCALE GENOMIC DNA]</scope>
    <source>
        <strain evidence="2 3">AM50-15</strain>
    </source>
</reference>
<evidence type="ECO:0000313" key="2">
    <source>
        <dbReference type="EMBL" id="RGZ43828.1"/>
    </source>
</evidence>
<name>A0A413N5L3_9BACT</name>
<proteinExistence type="predicted"/>
<dbReference type="Proteomes" id="UP000285173">
    <property type="component" value="Unassembled WGS sequence"/>
</dbReference>
<sequence length="83" mass="10006">MKQAGSHIFAFSMFKMILVLKELCTFHIGVKDMKIFRCTVIFLKKIRRSFFFNILLFWYYTGIILFIRIIYPLEICNSIKIDK</sequence>
<keyword evidence="1" id="KW-0472">Membrane</keyword>
<protein>
    <submittedName>
        <fullName evidence="2">Uncharacterized protein</fullName>
    </submittedName>
</protein>
<evidence type="ECO:0000256" key="1">
    <source>
        <dbReference type="SAM" id="Phobius"/>
    </source>
</evidence>